<comment type="caution">
    <text evidence="11">The sequence shown here is derived from an EMBL/GenBank/DDBJ whole genome shotgun (WGS) entry which is preliminary data.</text>
</comment>
<feature type="compositionally biased region" description="Basic and acidic residues" evidence="8">
    <location>
        <begin position="414"/>
        <end position="430"/>
    </location>
</feature>
<dbReference type="Gene3D" id="1.20.1070.10">
    <property type="entry name" value="Rhodopsin 7-helix transmembrane proteins"/>
    <property type="match status" value="1"/>
</dbReference>
<proteinExistence type="predicted"/>
<evidence type="ECO:0000256" key="8">
    <source>
        <dbReference type="SAM" id="MobiDB-lite"/>
    </source>
</evidence>
<dbReference type="Proteomes" id="UP001519460">
    <property type="component" value="Unassembled WGS sequence"/>
</dbReference>
<feature type="transmembrane region" description="Helical" evidence="9">
    <location>
        <begin position="183"/>
        <end position="207"/>
    </location>
</feature>
<name>A0ABD0KMV2_9CAEN</name>
<feature type="transmembrane region" description="Helical" evidence="9">
    <location>
        <begin position="38"/>
        <end position="64"/>
    </location>
</feature>
<gene>
    <name evidence="11" type="ORF">BaRGS_00020540</name>
</gene>
<sequence>MYPGCHNVTYSDPGNDSGLPHYEQCEAYTSSMGRTGDYIVGTCLIFITPEASLTLSTLILRGLLRELQAVCADEDTWPSCCVINGFLGFFFGIADIFVLSLLSFTRFLCVCCPMTSTGAVATFWSDREGRLRSSVARKVLLSLLAALSLAGFWALCPLVGWGVYGPEPFGTSCTLDWAAPDRSYVTCVFMVCLALPLTVMTVSYGSILHSTSAASRRLRRHGGDGRLRRARHEIRLIKITLLMSVCFLAAWTPYAVVSMASAYMEDLEVPGTVSIFPTLLAKTSHLSNPVVYFVMNSRFSRQRPWCSVPFVGSRMSSSSCSGRALQGDDVHLEYLRKARFVQQPVESVVGAGTLLAECTLVTSNAVSVQAESDVTSSPAASEESNGLSRRMESDQDHLSTDEHEKACCEAAVTTERKKDRAPSKDKDLARKRPRGKSRPKKEGRVSTLVTGFPEKKIPKTTEIYLVSRKKSRVAFRLEQVNTPALATDSVTAQLLDPTVRVDVVKGDSGSLLCGVTVGDPATLTLPSYAVGWEQAVTIGWSFVRRYGVEVRGVWY</sequence>
<protein>
    <recommendedName>
        <fullName evidence="10">G-protein coupled receptors family 1 profile domain-containing protein</fullName>
    </recommendedName>
</protein>
<comment type="subcellular location">
    <subcellularLocation>
        <location evidence="1">Membrane</location>
        <topology evidence="1">Multi-pass membrane protein</topology>
    </subcellularLocation>
</comment>
<evidence type="ECO:0000259" key="10">
    <source>
        <dbReference type="PROSITE" id="PS50262"/>
    </source>
</evidence>
<keyword evidence="6" id="KW-0675">Receptor</keyword>
<dbReference type="InterPro" id="IPR000276">
    <property type="entry name" value="GPCR_Rhodpsn"/>
</dbReference>
<dbReference type="InterPro" id="IPR050125">
    <property type="entry name" value="GPCR_opsins"/>
</dbReference>
<keyword evidence="7" id="KW-0807">Transducer</keyword>
<feature type="compositionally biased region" description="Basic and acidic residues" evidence="8">
    <location>
        <begin position="389"/>
        <end position="407"/>
    </location>
</feature>
<keyword evidence="3 9" id="KW-1133">Transmembrane helix</keyword>
<evidence type="ECO:0000256" key="6">
    <source>
        <dbReference type="ARBA" id="ARBA00023170"/>
    </source>
</evidence>
<keyword evidence="4" id="KW-0297">G-protein coupled receptor</keyword>
<evidence type="ECO:0000256" key="4">
    <source>
        <dbReference type="ARBA" id="ARBA00023040"/>
    </source>
</evidence>
<dbReference type="PANTHER" id="PTHR24240">
    <property type="entry name" value="OPSIN"/>
    <property type="match status" value="1"/>
</dbReference>
<evidence type="ECO:0000313" key="12">
    <source>
        <dbReference type="Proteomes" id="UP001519460"/>
    </source>
</evidence>
<dbReference type="PROSITE" id="PS50262">
    <property type="entry name" value="G_PROTEIN_RECEP_F1_2"/>
    <property type="match status" value="1"/>
</dbReference>
<reference evidence="11 12" key="1">
    <citation type="journal article" date="2023" name="Sci. Data">
        <title>Genome assembly of the Korean intertidal mud-creeper Batillaria attramentaria.</title>
        <authorList>
            <person name="Patra A.K."/>
            <person name="Ho P.T."/>
            <person name="Jun S."/>
            <person name="Lee S.J."/>
            <person name="Kim Y."/>
            <person name="Won Y.J."/>
        </authorList>
    </citation>
    <scope>NUCLEOTIDE SEQUENCE [LARGE SCALE GENOMIC DNA]</scope>
    <source>
        <strain evidence="11">Wonlab-2016</strain>
    </source>
</reference>
<evidence type="ECO:0000256" key="1">
    <source>
        <dbReference type="ARBA" id="ARBA00004141"/>
    </source>
</evidence>
<evidence type="ECO:0000256" key="9">
    <source>
        <dbReference type="SAM" id="Phobius"/>
    </source>
</evidence>
<dbReference type="AlphaFoldDB" id="A0ABD0KMV2"/>
<evidence type="ECO:0000256" key="7">
    <source>
        <dbReference type="ARBA" id="ARBA00023224"/>
    </source>
</evidence>
<feature type="compositionally biased region" description="Polar residues" evidence="8">
    <location>
        <begin position="369"/>
        <end position="387"/>
    </location>
</feature>
<evidence type="ECO:0000256" key="2">
    <source>
        <dbReference type="ARBA" id="ARBA00022692"/>
    </source>
</evidence>
<feature type="transmembrane region" description="Helical" evidence="9">
    <location>
        <begin position="76"/>
        <end position="98"/>
    </location>
</feature>
<dbReference type="SUPFAM" id="SSF81321">
    <property type="entry name" value="Family A G protein-coupled receptor-like"/>
    <property type="match status" value="1"/>
</dbReference>
<dbReference type="GO" id="GO:0016020">
    <property type="term" value="C:membrane"/>
    <property type="evidence" value="ECO:0007669"/>
    <property type="project" value="UniProtKB-SubCell"/>
</dbReference>
<dbReference type="GO" id="GO:0004930">
    <property type="term" value="F:G protein-coupled receptor activity"/>
    <property type="evidence" value="ECO:0007669"/>
    <property type="project" value="UniProtKB-KW"/>
</dbReference>
<keyword evidence="2 9" id="KW-0812">Transmembrane</keyword>
<dbReference type="InterPro" id="IPR017452">
    <property type="entry name" value="GPCR_Rhodpsn_7TM"/>
</dbReference>
<keyword evidence="5 9" id="KW-0472">Membrane</keyword>
<dbReference type="EMBL" id="JACVVK020000153">
    <property type="protein sequence ID" value="KAK7488233.1"/>
    <property type="molecule type" value="Genomic_DNA"/>
</dbReference>
<dbReference type="PRINTS" id="PR00237">
    <property type="entry name" value="GPCRRHODOPSN"/>
</dbReference>
<feature type="compositionally biased region" description="Basic residues" evidence="8">
    <location>
        <begin position="431"/>
        <end position="441"/>
    </location>
</feature>
<feature type="region of interest" description="Disordered" evidence="8">
    <location>
        <begin position="369"/>
        <end position="446"/>
    </location>
</feature>
<organism evidence="11 12">
    <name type="scientific">Batillaria attramentaria</name>
    <dbReference type="NCBI Taxonomy" id="370345"/>
    <lineage>
        <taxon>Eukaryota</taxon>
        <taxon>Metazoa</taxon>
        <taxon>Spiralia</taxon>
        <taxon>Lophotrochozoa</taxon>
        <taxon>Mollusca</taxon>
        <taxon>Gastropoda</taxon>
        <taxon>Caenogastropoda</taxon>
        <taxon>Sorbeoconcha</taxon>
        <taxon>Cerithioidea</taxon>
        <taxon>Batillariidae</taxon>
        <taxon>Batillaria</taxon>
    </lineage>
</organism>
<dbReference type="Pfam" id="PF00001">
    <property type="entry name" value="7tm_1"/>
    <property type="match status" value="1"/>
</dbReference>
<evidence type="ECO:0000256" key="3">
    <source>
        <dbReference type="ARBA" id="ARBA00022989"/>
    </source>
</evidence>
<accession>A0ABD0KMV2</accession>
<feature type="domain" description="G-protein coupled receptors family 1 profile" evidence="10">
    <location>
        <begin position="51"/>
        <end position="292"/>
    </location>
</feature>
<evidence type="ECO:0000256" key="5">
    <source>
        <dbReference type="ARBA" id="ARBA00023136"/>
    </source>
</evidence>
<keyword evidence="12" id="KW-1185">Reference proteome</keyword>
<feature type="transmembrane region" description="Helical" evidence="9">
    <location>
        <begin position="236"/>
        <end position="254"/>
    </location>
</feature>
<feature type="transmembrane region" description="Helical" evidence="9">
    <location>
        <begin position="139"/>
        <end position="163"/>
    </location>
</feature>
<evidence type="ECO:0000313" key="11">
    <source>
        <dbReference type="EMBL" id="KAK7488233.1"/>
    </source>
</evidence>